<dbReference type="EMBL" id="CP043420">
    <property type="protein sequence ID" value="QEL09726.1"/>
    <property type="molecule type" value="Genomic_DNA"/>
</dbReference>
<evidence type="ECO:0000256" key="4">
    <source>
        <dbReference type="SAM" id="Phobius"/>
    </source>
</evidence>
<dbReference type="PANTHER" id="PTHR23523">
    <property type="match status" value="1"/>
</dbReference>
<feature type="transmembrane region" description="Helical" evidence="4">
    <location>
        <begin position="424"/>
        <end position="443"/>
    </location>
</feature>
<dbReference type="Proteomes" id="UP000322553">
    <property type="component" value="Chromosome"/>
</dbReference>
<organism evidence="5 6">
    <name type="scientific">Kushneria phosphatilytica</name>
    <dbReference type="NCBI Taxonomy" id="657387"/>
    <lineage>
        <taxon>Bacteria</taxon>
        <taxon>Pseudomonadati</taxon>
        <taxon>Pseudomonadota</taxon>
        <taxon>Gammaproteobacteria</taxon>
        <taxon>Oceanospirillales</taxon>
        <taxon>Halomonadaceae</taxon>
        <taxon>Kushneria</taxon>
    </lineage>
</organism>
<dbReference type="InterPro" id="IPR011701">
    <property type="entry name" value="MFS"/>
</dbReference>
<evidence type="ECO:0000313" key="5">
    <source>
        <dbReference type="EMBL" id="QEL09726.1"/>
    </source>
</evidence>
<feature type="transmembrane region" description="Helical" evidence="4">
    <location>
        <begin position="71"/>
        <end position="94"/>
    </location>
</feature>
<feature type="transmembrane region" description="Helical" evidence="4">
    <location>
        <begin position="197"/>
        <end position="218"/>
    </location>
</feature>
<dbReference type="AlphaFoldDB" id="A0A5C0ZV31"/>
<name>A0A5C0ZV31_9GAMM</name>
<evidence type="ECO:0000256" key="2">
    <source>
        <dbReference type="ARBA" id="ARBA00022989"/>
    </source>
</evidence>
<keyword evidence="3 4" id="KW-0472">Membrane</keyword>
<dbReference type="KEGG" id="kuy:FY550_00350"/>
<dbReference type="GO" id="GO:0022857">
    <property type="term" value="F:transmembrane transporter activity"/>
    <property type="evidence" value="ECO:0007669"/>
    <property type="project" value="InterPro"/>
</dbReference>
<feature type="transmembrane region" description="Helical" evidence="4">
    <location>
        <begin position="224"/>
        <end position="243"/>
    </location>
</feature>
<keyword evidence="2 4" id="KW-1133">Transmembrane helix</keyword>
<dbReference type="OrthoDB" id="5758872at2"/>
<feature type="transmembrane region" description="Helical" evidence="4">
    <location>
        <begin position="271"/>
        <end position="293"/>
    </location>
</feature>
<feature type="transmembrane region" description="Helical" evidence="4">
    <location>
        <begin position="139"/>
        <end position="157"/>
    </location>
</feature>
<dbReference type="SUPFAM" id="SSF103473">
    <property type="entry name" value="MFS general substrate transporter"/>
    <property type="match status" value="1"/>
</dbReference>
<dbReference type="InterPro" id="IPR036259">
    <property type="entry name" value="MFS_trans_sf"/>
</dbReference>
<feature type="transmembrane region" description="Helical" evidence="4">
    <location>
        <begin position="361"/>
        <end position="384"/>
    </location>
</feature>
<proteinExistence type="predicted"/>
<keyword evidence="6" id="KW-1185">Reference proteome</keyword>
<reference evidence="5 6" key="1">
    <citation type="submission" date="2019-08" db="EMBL/GenBank/DDBJ databases">
        <title>Complete genome sequence of Kushneria sp. YCWA18, a halophilic phosphate-solubilizing bacterium isolated from Daqiao saltern in China.</title>
        <authorList>
            <person name="Du G.-X."/>
            <person name="Qu L.-Y."/>
        </authorList>
    </citation>
    <scope>NUCLEOTIDE SEQUENCE [LARGE SCALE GENOMIC DNA]</scope>
    <source>
        <strain evidence="5 6">YCWA18</strain>
    </source>
</reference>
<feature type="transmembrane region" description="Helical" evidence="4">
    <location>
        <begin position="396"/>
        <end position="418"/>
    </location>
</feature>
<feature type="transmembrane region" description="Helical" evidence="4">
    <location>
        <begin position="106"/>
        <end position="127"/>
    </location>
</feature>
<keyword evidence="1 4" id="KW-0812">Transmembrane</keyword>
<evidence type="ECO:0000256" key="1">
    <source>
        <dbReference type="ARBA" id="ARBA00022692"/>
    </source>
</evidence>
<dbReference type="InterPro" id="IPR052524">
    <property type="entry name" value="MFS_Cyanate_Porter"/>
</dbReference>
<evidence type="ECO:0000256" key="3">
    <source>
        <dbReference type="ARBA" id="ARBA00023136"/>
    </source>
</evidence>
<sequence length="456" mass="49086">MRMTAIPTSLPVLQSLALPWQRSVSCNADDHFVTLPTELRRCAASVVHPLRPWSAFMTAVSTSHQHSARYLSLYVLIMWVGLNLRPSIAAVGPLLDRIQHSLGMSYSQASLLTTLPFVAMGLACFQGMRLVRRFNRHRLIMLALGLITLANLARFWTDSLLGLALTALSGGVGIAVIQALMPALIKATLPDRVSSATGLYIGAILGGGALASMMAAPLTNLLDSWHVGLAAWSLLGPLALWQWHRHGGAMLSPVPREGRGNNTALHRLPRAWSLTLFFGFGTAGYACVLAWLPPYYLTRGWSAGGVGWLLGYATLLQVLASVALPWLMRYRIDRRPALYGVVGASLAGFMGLLMAPAGAAAWLWATLLGLGIGGVFPLSVLVPMDHHRDPARAGDLAAFVQGYGYLIAAAGTMGAAVARDLLSGFGPAWLALIILFAWMLMISTRFDPARYSRLID</sequence>
<feature type="transmembrane region" description="Helical" evidence="4">
    <location>
        <begin position="336"/>
        <end position="355"/>
    </location>
</feature>
<gene>
    <name evidence="5" type="ORF">FY550_00350</name>
</gene>
<dbReference type="Gene3D" id="1.20.1250.20">
    <property type="entry name" value="MFS general substrate transporter like domains"/>
    <property type="match status" value="2"/>
</dbReference>
<feature type="transmembrane region" description="Helical" evidence="4">
    <location>
        <begin position="305"/>
        <end position="324"/>
    </location>
</feature>
<dbReference type="PANTHER" id="PTHR23523:SF1">
    <property type="entry name" value="CYANATE TRANSPORT PROTEIN CYNX"/>
    <property type="match status" value="1"/>
</dbReference>
<protein>
    <submittedName>
        <fullName evidence="5">CynX/NimT family MFS transporter</fullName>
    </submittedName>
</protein>
<accession>A0A5C0ZV31</accession>
<evidence type="ECO:0000313" key="6">
    <source>
        <dbReference type="Proteomes" id="UP000322553"/>
    </source>
</evidence>
<dbReference type="Pfam" id="PF07690">
    <property type="entry name" value="MFS_1"/>
    <property type="match status" value="1"/>
</dbReference>
<feature type="transmembrane region" description="Helical" evidence="4">
    <location>
        <begin position="163"/>
        <end position="185"/>
    </location>
</feature>